<protein>
    <submittedName>
        <fullName evidence="1">Uncharacterized protein</fullName>
    </submittedName>
</protein>
<dbReference type="EMBL" id="JADQDQ010000006">
    <property type="protein sequence ID" value="MBF9238412.1"/>
    <property type="molecule type" value="Genomic_DNA"/>
</dbReference>
<dbReference type="Proteomes" id="UP000597617">
    <property type="component" value="Unassembled WGS sequence"/>
</dbReference>
<keyword evidence="2" id="KW-1185">Reference proteome</keyword>
<evidence type="ECO:0000313" key="1">
    <source>
        <dbReference type="EMBL" id="MBF9238412.1"/>
    </source>
</evidence>
<proteinExistence type="predicted"/>
<comment type="caution">
    <text evidence="1">The sequence shown here is derived from an EMBL/GenBank/DDBJ whole genome shotgun (WGS) entry which is preliminary data.</text>
</comment>
<dbReference type="RefSeq" id="WP_196282796.1">
    <property type="nucleotide sequence ID" value="NZ_JADQDQ010000006.1"/>
</dbReference>
<evidence type="ECO:0000313" key="2">
    <source>
        <dbReference type="Proteomes" id="UP000597617"/>
    </source>
</evidence>
<sequence length="313" mass="35770">MKISQFFRTLLSKPTSDHTSDSSFGLIHSLKVDELLRNRQWMAFEATVAALPTDELTRLLDGLCATPNYTRELYHYQEAGESELQHLMAGIHDTFLAWEARSKVVAQELTEKQINGFAHYLAQAIIHLDRSFKNHHYQVEAHARLIRVHMGLNEPQDAQQAFFACRELVEDHLLGYMNYFKLAAPRWFGDAAVLAEFADEAPTTTLRQLLQANFLVERYSDFDLDNLLPAKDQLQAAYSRRINQLLPELKPLSADSLLAIYYNNYAACLHHALGNVSERNSFLLHVGPSITFYPWAYFGLDTPAAVRKLSRLQ</sequence>
<reference evidence="1 2" key="1">
    <citation type="submission" date="2020-11" db="EMBL/GenBank/DDBJ databases">
        <authorList>
            <person name="Kim M.K."/>
        </authorList>
    </citation>
    <scope>NUCLEOTIDE SEQUENCE [LARGE SCALE GENOMIC DNA]</scope>
    <source>
        <strain evidence="1 2">BT683</strain>
    </source>
</reference>
<organism evidence="1 2">
    <name type="scientific">Hymenobacter jeongseonensis</name>
    <dbReference type="NCBI Taxonomy" id="2791027"/>
    <lineage>
        <taxon>Bacteria</taxon>
        <taxon>Pseudomonadati</taxon>
        <taxon>Bacteroidota</taxon>
        <taxon>Cytophagia</taxon>
        <taxon>Cytophagales</taxon>
        <taxon>Hymenobacteraceae</taxon>
        <taxon>Hymenobacter</taxon>
    </lineage>
</organism>
<accession>A0ABS0IJ57</accession>
<gene>
    <name evidence="1" type="ORF">I2I05_13485</name>
</gene>
<name>A0ABS0IJ57_9BACT</name>